<name>A0A3R9NMW3_9BACT</name>
<keyword evidence="2" id="KW-1185">Reference proteome</keyword>
<dbReference type="EMBL" id="RWIS01000001">
    <property type="protein sequence ID" value="RSK37575.1"/>
    <property type="molecule type" value="Genomic_DNA"/>
</dbReference>
<reference evidence="1 2" key="1">
    <citation type="submission" date="2018-12" db="EMBL/GenBank/DDBJ databases">
        <authorList>
            <person name="Feng G."/>
            <person name="Zhu H."/>
        </authorList>
    </citation>
    <scope>NUCLEOTIDE SEQUENCE [LARGE SCALE GENOMIC DNA]</scope>
    <source>
        <strain evidence="1 2">9PBR-2</strain>
    </source>
</reference>
<organism evidence="1 2">
    <name type="scientific">Hymenobacter metallilatus</name>
    <dbReference type="NCBI Taxonomy" id="2493666"/>
    <lineage>
        <taxon>Bacteria</taxon>
        <taxon>Pseudomonadati</taxon>
        <taxon>Bacteroidota</taxon>
        <taxon>Cytophagia</taxon>
        <taxon>Cytophagales</taxon>
        <taxon>Hymenobacteraceae</taxon>
        <taxon>Hymenobacter</taxon>
    </lineage>
</organism>
<dbReference type="AlphaFoldDB" id="A0A3R9NMW3"/>
<evidence type="ECO:0000313" key="1">
    <source>
        <dbReference type="EMBL" id="RSK37575.1"/>
    </source>
</evidence>
<comment type="caution">
    <text evidence="1">The sequence shown here is derived from an EMBL/GenBank/DDBJ whole genome shotgun (WGS) entry which is preliminary data.</text>
</comment>
<dbReference type="OrthoDB" id="949867at2"/>
<dbReference type="Proteomes" id="UP000280066">
    <property type="component" value="Unassembled WGS sequence"/>
</dbReference>
<gene>
    <name evidence="1" type="ORF">EI290_02700</name>
</gene>
<dbReference type="RefSeq" id="WP_125426457.1">
    <property type="nucleotide sequence ID" value="NZ_RWIS01000001.1"/>
</dbReference>
<evidence type="ECO:0000313" key="2">
    <source>
        <dbReference type="Proteomes" id="UP000280066"/>
    </source>
</evidence>
<protein>
    <submittedName>
        <fullName evidence="1">Uncharacterized protein</fullName>
    </submittedName>
</protein>
<proteinExistence type="predicted"/>
<sequence length="181" mass="19430">MKLIRSPLYLALALLTQCSSCKDHDPSPEQQLPPATQTGANTFGCLINGQAYLPAGYDGTSNYAVLYDPGYNGGTLDIRTYNAAGNNDQYLSVSSDGVNQVRTYSMNGSSSSVGFYFRDAAHSTSCALINTSDNSIYRKGSLTITRLDLQAGIISGTFEAKLAKPGCDTVRITQGRFDKKL</sequence>
<accession>A0A3R9NMW3</accession>